<keyword evidence="3" id="KW-1185">Reference proteome</keyword>
<name>A0ABP9G817_9SPHI</name>
<dbReference type="Gene3D" id="1.20.120.450">
    <property type="entry name" value="dinb family like domain"/>
    <property type="match status" value="1"/>
</dbReference>
<dbReference type="InterPro" id="IPR034660">
    <property type="entry name" value="DinB/YfiT-like"/>
</dbReference>
<gene>
    <name evidence="2" type="ORF">GCM10023313_28910</name>
</gene>
<accession>A0ABP9G817</accession>
<protein>
    <submittedName>
        <fullName evidence="2">DinB family protein</fullName>
    </submittedName>
</protein>
<dbReference type="EMBL" id="BAABJI010000002">
    <property type="protein sequence ID" value="GAA4923044.1"/>
    <property type="molecule type" value="Genomic_DNA"/>
</dbReference>
<reference evidence="3" key="1">
    <citation type="journal article" date="2019" name="Int. J. Syst. Evol. Microbiol.">
        <title>The Global Catalogue of Microorganisms (GCM) 10K type strain sequencing project: providing services to taxonomists for standard genome sequencing and annotation.</title>
        <authorList>
            <consortium name="The Broad Institute Genomics Platform"/>
            <consortium name="The Broad Institute Genome Sequencing Center for Infectious Disease"/>
            <person name="Wu L."/>
            <person name="Ma J."/>
        </authorList>
    </citation>
    <scope>NUCLEOTIDE SEQUENCE [LARGE SCALE GENOMIC DNA]</scope>
    <source>
        <strain evidence="3">JCM 18283</strain>
    </source>
</reference>
<dbReference type="Pfam" id="PF12867">
    <property type="entry name" value="DinB_2"/>
    <property type="match status" value="1"/>
</dbReference>
<dbReference type="RefSeq" id="WP_345331920.1">
    <property type="nucleotide sequence ID" value="NZ_BAABJI010000002.1"/>
</dbReference>
<evidence type="ECO:0000259" key="1">
    <source>
        <dbReference type="Pfam" id="PF12867"/>
    </source>
</evidence>
<dbReference type="SUPFAM" id="SSF109854">
    <property type="entry name" value="DinB/YfiT-like putative metalloenzymes"/>
    <property type="match status" value="1"/>
</dbReference>
<proteinExistence type="predicted"/>
<comment type="caution">
    <text evidence="2">The sequence shown here is derived from an EMBL/GenBank/DDBJ whole genome shotgun (WGS) entry which is preliminary data.</text>
</comment>
<evidence type="ECO:0000313" key="3">
    <source>
        <dbReference type="Proteomes" id="UP001501436"/>
    </source>
</evidence>
<dbReference type="Proteomes" id="UP001501436">
    <property type="component" value="Unassembled WGS sequence"/>
</dbReference>
<sequence length="158" mass="17999">MNEQHNTLINELVNFLNGKGAHVSFAEAVEGLSAELRGKTPDNMPYSIWQLVEHIRIAQWDMLEFSRDAGHQSPNWPDEYWPEEAEPASDDAWNQSLSQIENDLNEFISLLKNADNIYEPFAHGSGQNLLREALQIGDHTAYHTGEILAIRRMLGAWK</sequence>
<organism evidence="2 3">
    <name type="scientific">Mucilaginibacter defluvii</name>
    <dbReference type="NCBI Taxonomy" id="1196019"/>
    <lineage>
        <taxon>Bacteria</taxon>
        <taxon>Pseudomonadati</taxon>
        <taxon>Bacteroidota</taxon>
        <taxon>Sphingobacteriia</taxon>
        <taxon>Sphingobacteriales</taxon>
        <taxon>Sphingobacteriaceae</taxon>
        <taxon>Mucilaginibacter</taxon>
    </lineage>
</organism>
<feature type="domain" description="DinB-like" evidence="1">
    <location>
        <begin position="25"/>
        <end position="147"/>
    </location>
</feature>
<evidence type="ECO:0000313" key="2">
    <source>
        <dbReference type="EMBL" id="GAA4923044.1"/>
    </source>
</evidence>
<dbReference type="InterPro" id="IPR024775">
    <property type="entry name" value="DinB-like"/>
</dbReference>